<dbReference type="Proteomes" id="UP000824128">
    <property type="component" value="Unassembled WGS sequence"/>
</dbReference>
<keyword evidence="1" id="KW-0812">Transmembrane</keyword>
<dbReference type="AlphaFoldDB" id="A0A9D1SSM3"/>
<protein>
    <submittedName>
        <fullName evidence="2">Uncharacterized protein</fullName>
    </submittedName>
</protein>
<feature type="transmembrane region" description="Helical" evidence="1">
    <location>
        <begin position="95"/>
        <end position="117"/>
    </location>
</feature>
<reference evidence="2" key="1">
    <citation type="submission" date="2020-10" db="EMBL/GenBank/DDBJ databases">
        <authorList>
            <person name="Gilroy R."/>
        </authorList>
    </citation>
    <scope>NUCLEOTIDE SEQUENCE</scope>
    <source>
        <strain evidence="2">ChiGjej2B2-16831</strain>
    </source>
</reference>
<evidence type="ECO:0000313" key="3">
    <source>
        <dbReference type="Proteomes" id="UP000824128"/>
    </source>
</evidence>
<accession>A0A9D1SSM3</accession>
<feature type="transmembrane region" description="Helical" evidence="1">
    <location>
        <begin position="129"/>
        <end position="149"/>
    </location>
</feature>
<comment type="caution">
    <text evidence="2">The sequence shown here is derived from an EMBL/GenBank/DDBJ whole genome shotgun (WGS) entry which is preliminary data.</text>
</comment>
<dbReference type="InterPro" id="IPR014509">
    <property type="entry name" value="YjdF-like"/>
</dbReference>
<name>A0A9D1SSM3_9FIRM</name>
<sequence>MRAQMRQNRSTFFVYVVLRAFVLLALVVSLLRGRYESVFYCLLALALFQLPMFVQANFGIELPSTLEIIILLFIFAAEILGELASYYLLVPGWDTMLHTVNGFLCAAVGFALVDIFNRNRRFTFALSPAFMAVVAFSFSMTIGVLWEFFEYAGDQLLHMDMQKDTVVHSISSVLLNPSGENAAVTISGIGEVLVNGAPLGLGGYLDIGLHDTMKDLFVNLIGAAVFSAVGFFYVKNRGRGRFARRFIPTVPQAEAAPDAAADGTQERA</sequence>
<feature type="transmembrane region" description="Helical" evidence="1">
    <location>
        <begin position="68"/>
        <end position="89"/>
    </location>
</feature>
<evidence type="ECO:0000256" key="1">
    <source>
        <dbReference type="SAM" id="Phobius"/>
    </source>
</evidence>
<organism evidence="2 3">
    <name type="scientific">Candidatus Aphodomorpha intestinavium</name>
    <dbReference type="NCBI Taxonomy" id="2840672"/>
    <lineage>
        <taxon>Bacteria</taxon>
        <taxon>Bacillati</taxon>
        <taxon>Bacillota</taxon>
        <taxon>Clostridia</taxon>
        <taxon>Eubacteriales</taxon>
        <taxon>Candidatus Aphodomorpha</taxon>
    </lineage>
</organism>
<proteinExistence type="predicted"/>
<evidence type="ECO:0000313" key="2">
    <source>
        <dbReference type="EMBL" id="HIU94283.1"/>
    </source>
</evidence>
<dbReference type="Pfam" id="PF09997">
    <property type="entry name" value="DUF2238"/>
    <property type="match status" value="1"/>
</dbReference>
<feature type="transmembrane region" description="Helical" evidence="1">
    <location>
        <begin position="37"/>
        <end position="56"/>
    </location>
</feature>
<feature type="transmembrane region" description="Helical" evidence="1">
    <location>
        <begin position="12"/>
        <end position="31"/>
    </location>
</feature>
<feature type="transmembrane region" description="Helical" evidence="1">
    <location>
        <begin position="216"/>
        <end position="234"/>
    </location>
</feature>
<reference evidence="2" key="2">
    <citation type="journal article" date="2021" name="PeerJ">
        <title>Extensive microbial diversity within the chicken gut microbiome revealed by metagenomics and culture.</title>
        <authorList>
            <person name="Gilroy R."/>
            <person name="Ravi A."/>
            <person name="Getino M."/>
            <person name="Pursley I."/>
            <person name="Horton D.L."/>
            <person name="Alikhan N.F."/>
            <person name="Baker D."/>
            <person name="Gharbi K."/>
            <person name="Hall N."/>
            <person name="Watson M."/>
            <person name="Adriaenssens E.M."/>
            <person name="Foster-Nyarko E."/>
            <person name="Jarju S."/>
            <person name="Secka A."/>
            <person name="Antonio M."/>
            <person name="Oren A."/>
            <person name="Chaudhuri R.R."/>
            <person name="La Ragione R."/>
            <person name="Hildebrand F."/>
            <person name="Pallen M.J."/>
        </authorList>
    </citation>
    <scope>NUCLEOTIDE SEQUENCE</scope>
    <source>
        <strain evidence="2">ChiGjej2B2-16831</strain>
    </source>
</reference>
<keyword evidence="1" id="KW-1133">Transmembrane helix</keyword>
<dbReference type="EMBL" id="DVNZ01000124">
    <property type="protein sequence ID" value="HIU94283.1"/>
    <property type="molecule type" value="Genomic_DNA"/>
</dbReference>
<gene>
    <name evidence="2" type="ORF">IAD24_03910</name>
</gene>
<keyword evidence="1" id="KW-0472">Membrane</keyword>